<keyword evidence="1" id="KW-0456">Lyase</keyword>
<dbReference type="InterPro" id="IPR034686">
    <property type="entry name" value="Terpene_cyclase-like_2"/>
</dbReference>
<dbReference type="SFLD" id="SFLDS00005">
    <property type="entry name" value="Isoprenoid_Synthase_Type_I"/>
    <property type="match status" value="1"/>
</dbReference>
<accession>A0ABY6IYM6</accession>
<evidence type="ECO:0000256" key="1">
    <source>
        <dbReference type="RuleBase" id="RU366034"/>
    </source>
</evidence>
<dbReference type="Pfam" id="PF19086">
    <property type="entry name" value="Terpene_syn_C_2"/>
    <property type="match status" value="1"/>
</dbReference>
<dbReference type="EC" id="4.2.3.-" evidence="1"/>
<dbReference type="EMBL" id="CP107006">
    <property type="protein sequence ID" value="UYQ92480.1"/>
    <property type="molecule type" value="Genomic_DNA"/>
</dbReference>
<dbReference type="RefSeq" id="WP_264280734.1">
    <property type="nucleotide sequence ID" value="NZ_CP107006.1"/>
</dbReference>
<protein>
    <recommendedName>
        <fullName evidence="1">Terpene synthase</fullName>
        <ecNumber evidence="1">4.2.3.-</ecNumber>
    </recommendedName>
</protein>
<keyword evidence="1" id="KW-0479">Metal-binding</keyword>
<dbReference type="Gene3D" id="1.10.600.10">
    <property type="entry name" value="Farnesyl Diphosphate Synthase"/>
    <property type="match status" value="1"/>
</dbReference>
<proteinExistence type="inferred from homology"/>
<dbReference type="SFLD" id="SFLDG01020">
    <property type="entry name" value="Terpene_Cyclase_Like_2"/>
    <property type="match status" value="1"/>
</dbReference>
<evidence type="ECO:0000313" key="2">
    <source>
        <dbReference type="EMBL" id="UYQ92480.1"/>
    </source>
</evidence>
<evidence type="ECO:0000313" key="3">
    <source>
        <dbReference type="Proteomes" id="UP001162741"/>
    </source>
</evidence>
<gene>
    <name evidence="2" type="ORF">MKQ68_20565</name>
</gene>
<keyword evidence="3" id="KW-1185">Reference proteome</keyword>
<sequence>MPVIQLPQIYCPFPSAINRFADQADAHDTQWVQQFGLVQTEKAKERFRRAKFAALSSRAFPTAGRKELFIAAEFNTWLFLLDDKNDESMFGKMDFLDMIHSAVMAILDNRMVIAPKEVTALTESFADLWSRMKKISTPSWQRRFVQSMQDYLDACIWEAGNRIRHESPSVKDYIEKRPYTGALFADLELIEIVEKIYLPERVYAHETVKQLSLACNNVVCWANDIFSFDKERRHGDVHNLVLVLKEERGLSLSEALDETARMHDAEIERFITLSNNLPYFSEIINQELERYVAILRAWMRANMDWSFSDTARYQVHVTESATGKWTFSEKI</sequence>
<dbReference type="PANTHER" id="PTHR35201:SF4">
    <property type="entry name" value="BETA-PINACENE SYNTHASE-RELATED"/>
    <property type="match status" value="1"/>
</dbReference>
<keyword evidence="1" id="KW-0460">Magnesium</keyword>
<comment type="cofactor">
    <cofactor evidence="1">
        <name>Mg(2+)</name>
        <dbReference type="ChEBI" id="CHEBI:18420"/>
    </cofactor>
</comment>
<dbReference type="PANTHER" id="PTHR35201">
    <property type="entry name" value="TERPENE SYNTHASE"/>
    <property type="match status" value="1"/>
</dbReference>
<name>A0ABY6IYM6_9BACT</name>
<comment type="similarity">
    <text evidence="1">Belongs to the terpene synthase family.</text>
</comment>
<dbReference type="InterPro" id="IPR008949">
    <property type="entry name" value="Isoprenoid_synthase_dom_sf"/>
</dbReference>
<dbReference type="SUPFAM" id="SSF48576">
    <property type="entry name" value="Terpenoid synthases"/>
    <property type="match status" value="1"/>
</dbReference>
<organism evidence="2 3">
    <name type="scientific">Chitinophaga horti</name>
    <dbReference type="NCBI Taxonomy" id="2920382"/>
    <lineage>
        <taxon>Bacteria</taxon>
        <taxon>Pseudomonadati</taxon>
        <taxon>Bacteroidota</taxon>
        <taxon>Chitinophagia</taxon>
        <taxon>Chitinophagales</taxon>
        <taxon>Chitinophagaceae</taxon>
        <taxon>Chitinophaga</taxon>
    </lineage>
</organism>
<dbReference type="Proteomes" id="UP001162741">
    <property type="component" value="Chromosome"/>
</dbReference>
<reference evidence="2" key="1">
    <citation type="submission" date="2022-10" db="EMBL/GenBank/DDBJ databases">
        <title>Chitinophaga sp. nov., isolated from soil.</title>
        <authorList>
            <person name="Jeon C.O."/>
        </authorList>
    </citation>
    <scope>NUCLEOTIDE SEQUENCE</scope>
    <source>
        <strain evidence="2">R8</strain>
    </source>
</reference>